<gene>
    <name evidence="2" type="ORF">PQ457_17200</name>
</gene>
<protein>
    <submittedName>
        <fullName evidence="2">Helix-turn-helix transcriptional regulator</fullName>
    </submittedName>
</protein>
<proteinExistence type="predicted"/>
<dbReference type="SUPFAM" id="SSF46894">
    <property type="entry name" value="C-terminal effector domain of the bipartite response regulators"/>
    <property type="match status" value="1"/>
</dbReference>
<name>A0ABY7U2S5_9SPHN</name>
<dbReference type="Proteomes" id="UP001218231">
    <property type="component" value="Plasmid unnamed1"/>
</dbReference>
<accession>A0ABY7U2S5</accession>
<sequence length="368" mass="40558">MDDAGILGHLYGAAHDSRRLTIVLDALRDRTGAGSVTIHWFHRRADRLRHRWMVGCSQTPVDFSDLGAMDDINPRTIAALNPVHSGVVMLEDSHIPDILSDEVAQWQRRLRRSGLGHFIGARMAMGELGEAGLAVHASHGGMALAADCRATLTAMMPHVREVLKLSVENAQREQERESMRLLIDQMRLGVLFCNPSGWIITANALGQRWMRDAALAMPERCGPGHRARLVAGARGLLLSDRPGEMRWTTLEGDWLIRAMPLMQNGFDTIPQPLGRPSHVIVGCDADSRVSPTPGELLSLFGVTRVEAELLAHLCMGEDLRAFAQSRGVSIHTARTQLKQVMAKTRTHRQSDLVRLVMNSPAGLFSSPH</sequence>
<keyword evidence="3" id="KW-1185">Reference proteome</keyword>
<reference evidence="2 3" key="1">
    <citation type="submission" date="2023-02" db="EMBL/GenBank/DDBJ databases">
        <title>Genome sequence of Novosphingobium humi KACC 19094.</title>
        <authorList>
            <person name="Kim S."/>
            <person name="Heo J."/>
            <person name="Kwon S.-W."/>
        </authorList>
    </citation>
    <scope>NUCLEOTIDE SEQUENCE [LARGE SCALE GENOMIC DNA]</scope>
    <source>
        <strain evidence="2 3">KACC 19094</strain>
        <plasmid evidence="2 3">unnamed1</plasmid>
    </source>
</reference>
<keyword evidence="2" id="KW-0614">Plasmid</keyword>
<dbReference type="InterPro" id="IPR036388">
    <property type="entry name" value="WH-like_DNA-bd_sf"/>
</dbReference>
<dbReference type="EMBL" id="CP117418">
    <property type="protein sequence ID" value="WCT79803.1"/>
    <property type="molecule type" value="Genomic_DNA"/>
</dbReference>
<feature type="domain" description="HTH luxR-type" evidence="1">
    <location>
        <begin position="299"/>
        <end position="356"/>
    </location>
</feature>
<dbReference type="InterPro" id="IPR000792">
    <property type="entry name" value="Tscrpt_reg_LuxR_C"/>
</dbReference>
<evidence type="ECO:0000313" key="2">
    <source>
        <dbReference type="EMBL" id="WCT79803.1"/>
    </source>
</evidence>
<dbReference type="InterPro" id="IPR016032">
    <property type="entry name" value="Sig_transdc_resp-reg_C-effctor"/>
</dbReference>
<organism evidence="2 3">
    <name type="scientific">Novosphingobium humi</name>
    <dbReference type="NCBI Taxonomy" id="2282397"/>
    <lineage>
        <taxon>Bacteria</taxon>
        <taxon>Pseudomonadati</taxon>
        <taxon>Pseudomonadota</taxon>
        <taxon>Alphaproteobacteria</taxon>
        <taxon>Sphingomonadales</taxon>
        <taxon>Sphingomonadaceae</taxon>
        <taxon>Novosphingobium</taxon>
    </lineage>
</organism>
<dbReference type="RefSeq" id="WP_273620074.1">
    <property type="nucleotide sequence ID" value="NZ_CP117418.1"/>
</dbReference>
<geneLocation type="plasmid" evidence="2 3">
    <name>unnamed1</name>
</geneLocation>
<dbReference type="SMART" id="SM00421">
    <property type="entry name" value="HTH_LUXR"/>
    <property type="match status" value="1"/>
</dbReference>
<evidence type="ECO:0000259" key="1">
    <source>
        <dbReference type="SMART" id="SM00421"/>
    </source>
</evidence>
<evidence type="ECO:0000313" key="3">
    <source>
        <dbReference type="Proteomes" id="UP001218231"/>
    </source>
</evidence>
<dbReference type="Gene3D" id="1.10.10.10">
    <property type="entry name" value="Winged helix-like DNA-binding domain superfamily/Winged helix DNA-binding domain"/>
    <property type="match status" value="1"/>
</dbReference>